<dbReference type="InterPro" id="IPR022159">
    <property type="entry name" value="STIP/TFIP11_N"/>
</dbReference>
<organism evidence="3 4">
    <name type="scientific">Eleusine coracana subsp. coracana</name>
    <dbReference type="NCBI Taxonomy" id="191504"/>
    <lineage>
        <taxon>Eukaryota</taxon>
        <taxon>Viridiplantae</taxon>
        <taxon>Streptophyta</taxon>
        <taxon>Embryophyta</taxon>
        <taxon>Tracheophyta</taxon>
        <taxon>Spermatophyta</taxon>
        <taxon>Magnoliopsida</taxon>
        <taxon>Liliopsida</taxon>
        <taxon>Poales</taxon>
        <taxon>Poaceae</taxon>
        <taxon>PACMAD clade</taxon>
        <taxon>Chloridoideae</taxon>
        <taxon>Cynodonteae</taxon>
        <taxon>Eleusininae</taxon>
        <taxon>Eleusine</taxon>
    </lineage>
</organism>
<feature type="domain" description="Tuftelin interacting protein N-terminal" evidence="2">
    <location>
        <begin position="5"/>
        <end position="85"/>
    </location>
</feature>
<reference evidence="3" key="1">
    <citation type="journal article" date="2018" name="DNA Res.">
        <title>Multiple hybrid de novo genome assembly of finger millet, an orphan allotetraploid crop.</title>
        <authorList>
            <person name="Hatakeyama M."/>
            <person name="Aluri S."/>
            <person name="Balachadran M.T."/>
            <person name="Sivarajan S.R."/>
            <person name="Patrignani A."/>
            <person name="Gruter S."/>
            <person name="Poveda L."/>
            <person name="Shimizu-Inatsugi R."/>
            <person name="Baeten J."/>
            <person name="Francoijs K.J."/>
            <person name="Nataraja K.N."/>
            <person name="Reddy Y.A.N."/>
            <person name="Phadnis S."/>
            <person name="Ravikumar R.L."/>
            <person name="Schlapbach R."/>
            <person name="Sreeman S.M."/>
            <person name="Shimizu K.K."/>
        </authorList>
    </citation>
    <scope>NUCLEOTIDE SEQUENCE</scope>
</reference>
<dbReference type="Proteomes" id="UP001054889">
    <property type="component" value="Unassembled WGS sequence"/>
</dbReference>
<feature type="region of interest" description="Disordered" evidence="1">
    <location>
        <begin position="1"/>
        <end position="100"/>
    </location>
</feature>
<evidence type="ECO:0000313" key="4">
    <source>
        <dbReference type="Proteomes" id="UP001054889"/>
    </source>
</evidence>
<feature type="compositionally biased region" description="Acidic residues" evidence="1">
    <location>
        <begin position="52"/>
        <end position="62"/>
    </location>
</feature>
<evidence type="ECO:0000313" key="3">
    <source>
        <dbReference type="EMBL" id="GJN35479.1"/>
    </source>
</evidence>
<dbReference type="EMBL" id="BQKI01000088">
    <property type="protein sequence ID" value="GJN35479.1"/>
    <property type="molecule type" value="Genomic_DNA"/>
</dbReference>
<reference evidence="3" key="2">
    <citation type="submission" date="2021-12" db="EMBL/GenBank/DDBJ databases">
        <title>Resequencing data analysis of finger millet.</title>
        <authorList>
            <person name="Hatakeyama M."/>
            <person name="Aluri S."/>
            <person name="Balachadran M.T."/>
            <person name="Sivarajan S.R."/>
            <person name="Poveda L."/>
            <person name="Shimizu-Inatsugi R."/>
            <person name="Schlapbach R."/>
            <person name="Sreeman S.M."/>
            <person name="Shimizu K.K."/>
        </authorList>
    </citation>
    <scope>NUCLEOTIDE SEQUENCE</scope>
</reference>
<keyword evidence="4" id="KW-1185">Reference proteome</keyword>
<gene>
    <name evidence="3" type="primary">gb24262</name>
    <name evidence="3" type="ORF">PR202_gb24262</name>
</gene>
<feature type="compositionally biased region" description="Basic and acidic residues" evidence="1">
    <location>
        <begin position="24"/>
        <end position="44"/>
    </location>
</feature>
<evidence type="ECO:0000256" key="1">
    <source>
        <dbReference type="SAM" id="MobiDB-lite"/>
    </source>
</evidence>
<name>A0AAV5FL04_ELECO</name>
<accession>A0AAV5FL04</accession>
<sequence>MEEDAEGMDRFDMDGDFEGGMFGRDGEFYYRSRRERAPQTRDDALYGVFAEGDSDYDSDDDEGSRRRGRRKRRRDGSEPDLTKPQFRLHGQLHANPGARA</sequence>
<dbReference type="AlphaFoldDB" id="A0AAV5FL04"/>
<dbReference type="Pfam" id="PF12457">
    <property type="entry name" value="TIP_N"/>
    <property type="match status" value="1"/>
</dbReference>
<protein>
    <recommendedName>
        <fullName evidence="2">Tuftelin interacting protein N-terminal domain-containing protein</fullName>
    </recommendedName>
</protein>
<evidence type="ECO:0000259" key="2">
    <source>
        <dbReference type="Pfam" id="PF12457"/>
    </source>
</evidence>
<comment type="caution">
    <text evidence="3">The sequence shown here is derived from an EMBL/GenBank/DDBJ whole genome shotgun (WGS) entry which is preliminary data.</text>
</comment>
<proteinExistence type="predicted"/>